<organism evidence="2">
    <name type="scientific">Hemiselmis andersenii</name>
    <name type="common">Cryptophyte alga</name>
    <dbReference type="NCBI Taxonomy" id="464988"/>
    <lineage>
        <taxon>Eukaryota</taxon>
        <taxon>Cryptophyceae</taxon>
        <taxon>Cryptomonadales</taxon>
        <taxon>Hemiselmidaceae</taxon>
        <taxon>Hemiselmis</taxon>
    </lineage>
</organism>
<accession>A0A6U4J490</accession>
<protein>
    <submittedName>
        <fullName evidence="2">Uncharacterized protein</fullName>
    </submittedName>
</protein>
<name>A0A6U4J490_HEMAN</name>
<reference evidence="2" key="1">
    <citation type="submission" date="2021-01" db="EMBL/GenBank/DDBJ databases">
        <authorList>
            <person name="Corre E."/>
            <person name="Pelletier E."/>
            <person name="Niang G."/>
            <person name="Scheremetjew M."/>
            <person name="Finn R."/>
            <person name="Kale V."/>
            <person name="Holt S."/>
            <person name="Cochrane G."/>
            <person name="Meng A."/>
            <person name="Brown T."/>
            <person name="Cohen L."/>
        </authorList>
    </citation>
    <scope>NUCLEOTIDE SEQUENCE</scope>
    <source>
        <strain evidence="2">CCMP644</strain>
    </source>
</reference>
<gene>
    <name evidence="2" type="ORF">HAND00432_LOCUS19333</name>
</gene>
<feature type="compositionally biased region" description="Basic and acidic residues" evidence="1">
    <location>
        <begin position="1"/>
        <end position="10"/>
    </location>
</feature>
<feature type="region of interest" description="Disordered" evidence="1">
    <location>
        <begin position="1"/>
        <end position="55"/>
    </location>
</feature>
<sequence length="224" mass="23209">MCGHGARPEHSGSGPSDGGNPGAGAERSSGMVAAVTGSAGSSPPPPPAPMGSVPLDATEVQPDIARAASDVSVFDEGRVEDLQILLACGAFHTARGCANCPLSSLPRDVVDLLLRKVAEAYWETRSTNGLVTPPTFPSSGPPAPPLPIQQKRTFEHTARACRPVSERALSFSSVTCGKKPPRLLAFHSSPVSSEFWGDFPSELLQLPDATAGNGNANMSTILEK</sequence>
<proteinExistence type="predicted"/>
<dbReference type="EMBL" id="HBFX01032025">
    <property type="protein sequence ID" value="CAD8968339.1"/>
    <property type="molecule type" value="Transcribed_RNA"/>
</dbReference>
<evidence type="ECO:0000256" key="1">
    <source>
        <dbReference type="SAM" id="MobiDB-lite"/>
    </source>
</evidence>
<evidence type="ECO:0000313" key="2">
    <source>
        <dbReference type="EMBL" id="CAD8968339.1"/>
    </source>
</evidence>
<feature type="compositionally biased region" description="Low complexity" evidence="1">
    <location>
        <begin position="23"/>
        <end position="41"/>
    </location>
</feature>
<dbReference type="AlphaFoldDB" id="A0A6U4J490"/>